<gene>
    <name evidence="6" type="ORF">L6773_01220</name>
</gene>
<organism evidence="6 7">
    <name type="scientific">Rhodohalobacter sulfatireducens</name>
    <dbReference type="NCBI Taxonomy" id="2911366"/>
    <lineage>
        <taxon>Bacteria</taxon>
        <taxon>Pseudomonadati</taxon>
        <taxon>Balneolota</taxon>
        <taxon>Balneolia</taxon>
        <taxon>Balneolales</taxon>
        <taxon>Balneolaceae</taxon>
        <taxon>Rhodohalobacter</taxon>
    </lineage>
</organism>
<dbReference type="Pfam" id="PF02674">
    <property type="entry name" value="Colicin_V"/>
    <property type="match status" value="1"/>
</dbReference>
<evidence type="ECO:0000256" key="2">
    <source>
        <dbReference type="ARBA" id="ARBA00022692"/>
    </source>
</evidence>
<evidence type="ECO:0000256" key="5">
    <source>
        <dbReference type="SAM" id="Phobius"/>
    </source>
</evidence>
<dbReference type="EMBL" id="JAKLWS010000001">
    <property type="protein sequence ID" value="MCG2587167.1"/>
    <property type="molecule type" value="Genomic_DNA"/>
</dbReference>
<name>A0ABS9K8N0_9BACT</name>
<dbReference type="InterPro" id="IPR003825">
    <property type="entry name" value="Colicin-V_CvpA"/>
</dbReference>
<keyword evidence="3 5" id="KW-1133">Transmembrane helix</keyword>
<dbReference type="InterPro" id="IPR052719">
    <property type="entry name" value="CvpA-like"/>
</dbReference>
<reference evidence="6" key="1">
    <citation type="submission" date="2022-01" db="EMBL/GenBank/DDBJ databases">
        <authorList>
            <person name="Wang Y."/>
        </authorList>
    </citation>
    <scope>NUCLEOTIDE SEQUENCE</scope>
    <source>
        <strain evidence="6">WB101</strain>
    </source>
</reference>
<dbReference type="PANTHER" id="PTHR36926:SF1">
    <property type="entry name" value="COLICIN V PRODUCTION PROTEIN"/>
    <property type="match status" value="1"/>
</dbReference>
<dbReference type="RefSeq" id="WP_237852013.1">
    <property type="nucleotide sequence ID" value="NZ_JAKLWS010000001.1"/>
</dbReference>
<proteinExistence type="predicted"/>
<keyword evidence="2 5" id="KW-0812">Transmembrane</keyword>
<dbReference type="Proteomes" id="UP001165366">
    <property type="component" value="Unassembled WGS sequence"/>
</dbReference>
<evidence type="ECO:0000256" key="3">
    <source>
        <dbReference type="ARBA" id="ARBA00022989"/>
    </source>
</evidence>
<accession>A0ABS9K8N0</accession>
<feature type="transmembrane region" description="Helical" evidence="5">
    <location>
        <begin position="106"/>
        <end position="126"/>
    </location>
</feature>
<evidence type="ECO:0000313" key="6">
    <source>
        <dbReference type="EMBL" id="MCG2587167.1"/>
    </source>
</evidence>
<evidence type="ECO:0000313" key="7">
    <source>
        <dbReference type="Proteomes" id="UP001165366"/>
    </source>
</evidence>
<feature type="transmembrane region" description="Helical" evidence="5">
    <location>
        <begin position="138"/>
        <end position="158"/>
    </location>
</feature>
<keyword evidence="4 5" id="KW-0472">Membrane</keyword>
<evidence type="ECO:0000256" key="1">
    <source>
        <dbReference type="ARBA" id="ARBA00004141"/>
    </source>
</evidence>
<reference evidence="6" key="2">
    <citation type="submission" date="2024-05" db="EMBL/GenBank/DDBJ databases">
        <title>Rhodohalobacter halophilus gen. nov., sp. nov., a moderately halophilic member of the family Balneolaceae.</title>
        <authorList>
            <person name="Xia J."/>
        </authorList>
    </citation>
    <scope>NUCLEOTIDE SEQUENCE</scope>
    <source>
        <strain evidence="6">WB101</strain>
    </source>
</reference>
<feature type="transmembrane region" description="Helical" evidence="5">
    <location>
        <begin position="64"/>
        <end position="85"/>
    </location>
</feature>
<feature type="transmembrane region" description="Helical" evidence="5">
    <location>
        <begin position="28"/>
        <end position="52"/>
    </location>
</feature>
<keyword evidence="7" id="KW-1185">Reference proteome</keyword>
<comment type="subcellular location">
    <subcellularLocation>
        <location evidence="1">Membrane</location>
        <topology evidence="1">Multi-pass membrane protein</topology>
    </subcellularLocation>
</comment>
<sequence length="187" mass="20309">MNFLDIIILLPIAYFAYKGFNRGFIKEIFGIVGIVLAVYITFEYMGTISGILAPYVENRDHSTIITGIISFVLIIAAVQITGFALERFIDVVQLGILNKIGGMIFAGLKTAILISGTLLLLAGLGVPSEESASKSVSYPVVIYVAPAAFDVVATLVPGTENFIQTIERTIQENNTLRELPIFENSDT</sequence>
<comment type="caution">
    <text evidence="6">The sequence shown here is derived from an EMBL/GenBank/DDBJ whole genome shotgun (WGS) entry which is preliminary data.</text>
</comment>
<protein>
    <submittedName>
        <fullName evidence="6">CvpA family protein</fullName>
    </submittedName>
</protein>
<evidence type="ECO:0000256" key="4">
    <source>
        <dbReference type="ARBA" id="ARBA00023136"/>
    </source>
</evidence>
<dbReference type="PANTHER" id="PTHR36926">
    <property type="entry name" value="COLICIN V PRODUCTION PROTEIN"/>
    <property type="match status" value="1"/>
</dbReference>